<dbReference type="AlphaFoldDB" id="A0A0F9A956"/>
<feature type="non-terminal residue" evidence="4">
    <location>
        <position position="465"/>
    </location>
</feature>
<feature type="domain" description="DOD-type homing endonuclease" evidence="3">
    <location>
        <begin position="286"/>
        <end position="422"/>
    </location>
</feature>
<dbReference type="Pfam" id="PF14528">
    <property type="entry name" value="LAGLIDADG_3"/>
    <property type="match status" value="1"/>
</dbReference>
<dbReference type="EMBL" id="LAZR01043887">
    <property type="protein sequence ID" value="KKL06020.1"/>
    <property type="molecule type" value="Genomic_DNA"/>
</dbReference>
<dbReference type="Gene3D" id="3.10.28.10">
    <property type="entry name" value="Homing endonucleases"/>
    <property type="match status" value="1"/>
</dbReference>
<feature type="non-terminal residue" evidence="4">
    <location>
        <position position="1"/>
    </location>
</feature>
<protein>
    <recommendedName>
        <fullName evidence="3">DOD-type homing endonuclease domain-containing protein</fullName>
    </recommendedName>
</protein>
<dbReference type="InterPro" id="IPR027434">
    <property type="entry name" value="Homing_endonucl"/>
</dbReference>
<dbReference type="InterPro" id="IPR006141">
    <property type="entry name" value="Intein_N"/>
</dbReference>
<evidence type="ECO:0000256" key="2">
    <source>
        <dbReference type="ARBA" id="ARBA00023000"/>
    </source>
</evidence>
<organism evidence="4">
    <name type="scientific">marine sediment metagenome</name>
    <dbReference type="NCBI Taxonomy" id="412755"/>
    <lineage>
        <taxon>unclassified sequences</taxon>
        <taxon>metagenomes</taxon>
        <taxon>ecological metagenomes</taxon>
    </lineage>
</organism>
<evidence type="ECO:0000256" key="1">
    <source>
        <dbReference type="ARBA" id="ARBA00022813"/>
    </source>
</evidence>
<dbReference type="InterPro" id="IPR004042">
    <property type="entry name" value="Intein_endonuc_central"/>
</dbReference>
<dbReference type="InterPro" id="IPR036844">
    <property type="entry name" value="Hint_dom_sf"/>
</dbReference>
<keyword evidence="2" id="KW-0651">Protein splicing</keyword>
<comment type="caution">
    <text evidence="4">The sequence shown here is derived from an EMBL/GenBank/DDBJ whole genome shotgun (WGS) entry which is preliminary data.</text>
</comment>
<dbReference type="PRINTS" id="PR00379">
    <property type="entry name" value="INTEIN"/>
</dbReference>
<keyword evidence="1" id="KW-0068">Autocatalytic cleavage</keyword>
<dbReference type="PROSITE" id="PS50817">
    <property type="entry name" value="INTEIN_N_TER"/>
    <property type="match status" value="1"/>
</dbReference>
<reference evidence="4" key="1">
    <citation type="journal article" date="2015" name="Nature">
        <title>Complex archaea that bridge the gap between prokaryotes and eukaryotes.</title>
        <authorList>
            <person name="Spang A."/>
            <person name="Saw J.H."/>
            <person name="Jorgensen S.L."/>
            <person name="Zaremba-Niedzwiedzka K."/>
            <person name="Martijn J."/>
            <person name="Lind A.E."/>
            <person name="van Eijk R."/>
            <person name="Schleper C."/>
            <person name="Guy L."/>
            <person name="Ettema T.J."/>
        </authorList>
    </citation>
    <scope>NUCLEOTIDE SEQUENCE</scope>
</reference>
<sequence>HLSPSFRWQRRLDDDVIPRPVAPNEFVGVWGQRSGKSLMVGTFVFPYILHRYLALPSVTRYFDEPENKILDAVFVAPILKQASDFMWEPFKHAYHTSPWFTEVVAHIKDRERRIGVQLYREQQTYIAFVGKRLACHMAAANAGTLRGGTRFFCVTGETLIQTDKGWFRADMMDGVMADGPLQAFTYDKGLQNITKSLSHKAKIRKIVTEHGYELRGSNDHPILILNPETIELEYRTLADIQSGDQVCLSTAPNFAASPAQLPVVLTQGSYQKYHAPDVMTPDLAYLSGILIADGCLRREGPRRHTSDMEILDKSTQAFERVFKKAPKIIFYEALKEEWSPGWYVDVQSNIVGRFLDGIGVRGKSADKEIPWSILQSDMECMRQFLAGYFDGVGHVDKDHICAHSKSAELLRQVQAALLTLGIVSRRSSEYERFTKGKMRSYSQLKIFGSNIILFHERIPLTARKR</sequence>
<gene>
    <name evidence="4" type="ORF">LCGC14_2600210</name>
</gene>
<evidence type="ECO:0000259" key="3">
    <source>
        <dbReference type="PROSITE" id="PS50819"/>
    </source>
</evidence>
<dbReference type="PROSITE" id="PS50819">
    <property type="entry name" value="INTEIN_ENDONUCLEASE"/>
    <property type="match status" value="1"/>
</dbReference>
<name>A0A0F9A956_9ZZZZ</name>
<dbReference type="GO" id="GO:0016539">
    <property type="term" value="P:intein-mediated protein splicing"/>
    <property type="evidence" value="ECO:0007669"/>
    <property type="project" value="InterPro"/>
</dbReference>
<dbReference type="SUPFAM" id="SSF55608">
    <property type="entry name" value="Homing endonucleases"/>
    <property type="match status" value="1"/>
</dbReference>
<dbReference type="InterPro" id="IPR004860">
    <property type="entry name" value="LAGLIDADG_dom"/>
</dbReference>
<dbReference type="SUPFAM" id="SSF51294">
    <property type="entry name" value="Hedgehog/intein (Hint) domain"/>
    <property type="match status" value="1"/>
</dbReference>
<accession>A0A0F9A956</accession>
<dbReference type="InterPro" id="IPR006142">
    <property type="entry name" value="INTEIN"/>
</dbReference>
<dbReference type="GO" id="GO:0004519">
    <property type="term" value="F:endonuclease activity"/>
    <property type="evidence" value="ECO:0007669"/>
    <property type="project" value="InterPro"/>
</dbReference>
<evidence type="ECO:0000313" key="4">
    <source>
        <dbReference type="EMBL" id="KKL06020.1"/>
    </source>
</evidence>
<dbReference type="Gene3D" id="2.170.16.10">
    <property type="entry name" value="Hedgehog/Intein (Hint) domain"/>
    <property type="match status" value="1"/>
</dbReference>
<proteinExistence type="predicted"/>